<dbReference type="Proteomes" id="UP001500124">
    <property type="component" value="Unassembled WGS sequence"/>
</dbReference>
<keyword evidence="2" id="KW-1185">Reference proteome</keyword>
<proteinExistence type="predicted"/>
<accession>A0ABP9K573</accession>
<organism evidence="1 2">
    <name type="scientific">Streptomyces similanensis</name>
    <dbReference type="NCBI Taxonomy" id="1274988"/>
    <lineage>
        <taxon>Bacteria</taxon>
        <taxon>Bacillati</taxon>
        <taxon>Actinomycetota</taxon>
        <taxon>Actinomycetes</taxon>
        <taxon>Kitasatosporales</taxon>
        <taxon>Streptomycetaceae</taxon>
        <taxon>Streptomyces</taxon>
    </lineage>
</organism>
<protein>
    <submittedName>
        <fullName evidence="1">Uncharacterized protein</fullName>
    </submittedName>
</protein>
<evidence type="ECO:0000313" key="2">
    <source>
        <dbReference type="Proteomes" id="UP001500124"/>
    </source>
</evidence>
<comment type="caution">
    <text evidence="1">The sequence shown here is derived from an EMBL/GenBank/DDBJ whole genome shotgun (WGS) entry which is preliminary data.</text>
</comment>
<evidence type="ECO:0000313" key="1">
    <source>
        <dbReference type="EMBL" id="GAA5051606.1"/>
    </source>
</evidence>
<sequence length="67" mass="6845">MVVVLSVDPAAQQLLIPVHAAAPHPCASLCMPPSLPGTTDNAVSVTPPLPPPEIREAGKEGVEIVSQ</sequence>
<gene>
    <name evidence="1" type="ORF">GCM10023336_20490</name>
</gene>
<dbReference type="EMBL" id="BAABKC010000027">
    <property type="protein sequence ID" value="GAA5051606.1"/>
    <property type="molecule type" value="Genomic_DNA"/>
</dbReference>
<name>A0ABP9K573_9ACTN</name>
<reference evidence="2" key="1">
    <citation type="journal article" date="2019" name="Int. J. Syst. Evol. Microbiol.">
        <title>The Global Catalogue of Microorganisms (GCM) 10K type strain sequencing project: providing services to taxonomists for standard genome sequencing and annotation.</title>
        <authorList>
            <consortium name="The Broad Institute Genomics Platform"/>
            <consortium name="The Broad Institute Genome Sequencing Center for Infectious Disease"/>
            <person name="Wu L."/>
            <person name="Ma J."/>
        </authorList>
    </citation>
    <scope>NUCLEOTIDE SEQUENCE [LARGE SCALE GENOMIC DNA]</scope>
    <source>
        <strain evidence="2">JCM 18410</strain>
    </source>
</reference>